<reference evidence="12" key="1">
    <citation type="submission" date="2022-10" db="EMBL/GenBank/DDBJ databases">
        <title>Tapping the CABI collections for fungal endophytes: first genome assemblies for Collariella, Neodidymelliopsis, Ascochyta clinopodiicola, Didymella pomorum, Didymosphaeria variabile, Neocosmospora piperis and Neocucurbitaria cava.</title>
        <authorList>
            <person name="Hill R."/>
        </authorList>
    </citation>
    <scope>NUCLEOTIDE SEQUENCE</scope>
    <source>
        <strain evidence="12">IMI 355082</strain>
    </source>
</reference>
<feature type="region of interest" description="Disordered" evidence="9">
    <location>
        <begin position="783"/>
        <end position="819"/>
    </location>
</feature>
<feature type="region of interest" description="Disordered" evidence="9">
    <location>
        <begin position="838"/>
        <end position="857"/>
    </location>
</feature>
<keyword evidence="13" id="KW-1185">Reference proteome</keyword>
<feature type="compositionally biased region" description="Low complexity" evidence="9">
    <location>
        <begin position="1"/>
        <end position="20"/>
    </location>
</feature>
<accession>A0A9W9D1K9</accession>
<evidence type="ECO:0000256" key="8">
    <source>
        <dbReference type="PROSITE-ProRule" id="PRU10141"/>
    </source>
</evidence>
<dbReference type="Pfam" id="PF00498">
    <property type="entry name" value="FHA"/>
    <property type="match status" value="1"/>
</dbReference>
<dbReference type="Gene3D" id="1.10.510.10">
    <property type="entry name" value="Transferase(Phosphotransferase) domain 1"/>
    <property type="match status" value="1"/>
</dbReference>
<dbReference type="GO" id="GO:0006914">
    <property type="term" value="P:autophagy"/>
    <property type="evidence" value="ECO:0007669"/>
    <property type="project" value="UniProtKB-KW"/>
</dbReference>
<dbReference type="PANTHER" id="PTHR24348:SF68">
    <property type="entry name" value="SERINE_THREONINE-PROTEIN KINASE ATG1C"/>
    <property type="match status" value="1"/>
</dbReference>
<dbReference type="InterPro" id="IPR011009">
    <property type="entry name" value="Kinase-like_dom_sf"/>
</dbReference>
<feature type="region of interest" description="Disordered" evidence="9">
    <location>
        <begin position="707"/>
        <end position="746"/>
    </location>
</feature>
<dbReference type="PROSITE" id="PS00108">
    <property type="entry name" value="PROTEIN_KINASE_ST"/>
    <property type="match status" value="1"/>
</dbReference>
<dbReference type="PANTHER" id="PTHR24348">
    <property type="entry name" value="SERINE/THREONINE-PROTEIN KINASE UNC-51-RELATED"/>
    <property type="match status" value="1"/>
</dbReference>
<feature type="compositionally biased region" description="Low complexity" evidence="9">
    <location>
        <begin position="914"/>
        <end position="937"/>
    </location>
</feature>
<evidence type="ECO:0000256" key="3">
    <source>
        <dbReference type="ARBA" id="ARBA00022448"/>
    </source>
</evidence>
<gene>
    <name evidence="12" type="primary">RAD53</name>
    <name evidence="12" type="ORF">N0V93_001367</name>
</gene>
<name>A0A9W9D1K9_9PEZI</name>
<dbReference type="PROSITE" id="PS00107">
    <property type="entry name" value="PROTEIN_KINASE_ATP"/>
    <property type="match status" value="1"/>
</dbReference>
<dbReference type="GO" id="GO:0005524">
    <property type="term" value="F:ATP binding"/>
    <property type="evidence" value="ECO:0007669"/>
    <property type="project" value="UniProtKB-UniRule"/>
</dbReference>
<dbReference type="OrthoDB" id="504170at2759"/>
<feature type="region of interest" description="Disordered" evidence="9">
    <location>
        <begin position="569"/>
        <end position="603"/>
    </location>
</feature>
<protein>
    <recommendedName>
        <fullName evidence="7">Autophagy-related protein 1</fullName>
    </recommendedName>
</protein>
<dbReference type="PROSITE" id="PS50006">
    <property type="entry name" value="FHA_DOMAIN"/>
    <property type="match status" value="1"/>
</dbReference>
<dbReference type="InterPro" id="IPR000253">
    <property type="entry name" value="FHA_dom"/>
</dbReference>
<keyword evidence="5 8" id="KW-0067">ATP-binding</keyword>
<feature type="compositionally biased region" description="Basic and acidic residues" evidence="9">
    <location>
        <begin position="707"/>
        <end position="725"/>
    </location>
</feature>
<proteinExistence type="inferred from homology"/>
<evidence type="ECO:0000256" key="5">
    <source>
        <dbReference type="ARBA" id="ARBA00022840"/>
    </source>
</evidence>
<evidence type="ECO:0000256" key="9">
    <source>
        <dbReference type="SAM" id="MobiDB-lite"/>
    </source>
</evidence>
<dbReference type="InterPro" id="IPR017441">
    <property type="entry name" value="Protein_kinase_ATP_BS"/>
</dbReference>
<feature type="region of interest" description="Disordered" evidence="9">
    <location>
        <begin position="1"/>
        <end position="31"/>
    </location>
</feature>
<dbReference type="Gene3D" id="2.60.200.20">
    <property type="match status" value="1"/>
</dbReference>
<dbReference type="SMART" id="SM00220">
    <property type="entry name" value="S_TKc"/>
    <property type="match status" value="1"/>
</dbReference>
<keyword evidence="6" id="KW-0072">Autophagy</keyword>
<dbReference type="SUPFAM" id="SSF49879">
    <property type="entry name" value="SMAD/FHA domain"/>
    <property type="match status" value="1"/>
</dbReference>
<comment type="subcellular location">
    <subcellularLocation>
        <location evidence="1">Preautophagosomal structure membrane</location>
        <topology evidence="1">Peripheral membrane protein</topology>
    </subcellularLocation>
</comment>
<sequence length="1262" mass="141156">MDSQIQQTGPDTQPTQQATQNVLDPRRIGKQNSGFSDADIADIVCLLLPYSEAARAELREMALRTTEHMVEADEAAHPELQAAEGLSHMPQLVGEHAIVLRLSAPCKDPLQGFTFGRNPSRCDIYFENDPLRRLSNIHFRIFYNEYGSLMIEDSSMNGTVVDGLALRAKSRPGDKKLSRQRTLAPGSQIQILMAHRDDDLHFVVQIPRREGDYEEAFRKNLTRHMAYLKALRAGEEDSDLGKTITPGPGGHLDLFPANETTRRTTPKGKRRPVLPDDPTQEDLGGLPREWKGSGKYNRGDRIGKGAFATVYKVTSKFDGRPFAAKELDKRKFMKNGVLDQKVENEMKIMQRAKHPNIVEYIEHLDWDNRLMIIIMEFVPNGDLGSLISSNSPLREDIVQETASQLLSALSYLHENNITHRDVKPDNILVQSYTPFIVKLTDFGLSKMVDTEQTFLKTFCGTLLYCAPEVYNEFADYDEDGQRQPRNRARRRPTSPRYDHAIDIWSLGGVLFYTLTGQPPFPAKNGISYTELLHQIMTKDLNTQPLQKMKVSADGLDFLLGMLERRPEHRATTEELRVHPWLQGTGFSQQGRGNGGPQDEEIDDELGKGASQLSLDDNSFAPNGLHDQIETDQDLDVDQCDEDNGNNTDFDRFDSRKENYTFGGMVPQPRKLYGEVSVVGSSGAVEPTRLNLPLSERKLVDTQIFDPEIKDSFGSEDSTPRQDRKSQATPRAAAPAALTQSQRSATKSIMERTQMTFDAESQDLEGAESQLENLNMKSLAASRGNLSSFQTSKRKPALDTSDEYDSTPRARPPVKRLRSENMSDAIGSEEDVQQNLYSQIPPLPRHNSSRQIDKAVHKSTYWDARDKRSWHLRYPEMTQLQHDAFASAAKTRGEIFAPGKSPLWDLAMKHFPPACSSSASGHTPSSSTDSASDVSSRASNRRYSTPRGGYTQSVAVGGDEEIPDTLPPDFSTFVPFHADPPLNRVVATLESAAGSVVPGISICIDQSMVSWGRALDNTHIYTPKTEVKVPKYALKIILWKDGYEPGKNFRPWNLPGDDFFFYVSTKARYGIQVNQTILSSHEPRNVHGPAQDWIKLHDGDTIVFWKFGDGEEDVKAKLTFRCDWGGSSRSRDEPADLVPAQIAECLDASCRKAEERIGKLAEYDLALQEADFDAAERQKNIDRERSRSREFEVKRLEACRVLAMRASRRNSPACASPIAPPSSAPPTMMAFGNGVIARHKSVPALKHASSTLDVRALHTMAEE</sequence>
<evidence type="ECO:0000256" key="7">
    <source>
        <dbReference type="ARBA" id="ARBA00030237"/>
    </source>
</evidence>
<dbReference type="GO" id="GO:0010506">
    <property type="term" value="P:regulation of autophagy"/>
    <property type="evidence" value="ECO:0007669"/>
    <property type="project" value="InterPro"/>
</dbReference>
<dbReference type="AlphaFoldDB" id="A0A9W9D1K9"/>
<dbReference type="InterPro" id="IPR008271">
    <property type="entry name" value="Ser/Thr_kinase_AS"/>
</dbReference>
<dbReference type="InterPro" id="IPR000719">
    <property type="entry name" value="Prot_kinase_dom"/>
</dbReference>
<dbReference type="SUPFAM" id="SSF56112">
    <property type="entry name" value="Protein kinase-like (PK-like)"/>
    <property type="match status" value="1"/>
</dbReference>
<evidence type="ECO:0000259" key="10">
    <source>
        <dbReference type="PROSITE" id="PS50006"/>
    </source>
</evidence>
<dbReference type="FunFam" id="3.30.200.20:FF:000470">
    <property type="entry name" value="Serine/threonine-protein kinase RAD53"/>
    <property type="match status" value="1"/>
</dbReference>
<feature type="domain" description="FHA" evidence="10">
    <location>
        <begin position="113"/>
        <end position="166"/>
    </location>
</feature>
<feature type="region of interest" description="Disordered" evidence="9">
    <location>
        <begin position="246"/>
        <end position="290"/>
    </location>
</feature>
<dbReference type="InterPro" id="IPR008984">
    <property type="entry name" value="SMAD_FHA_dom_sf"/>
</dbReference>
<evidence type="ECO:0000256" key="6">
    <source>
        <dbReference type="ARBA" id="ARBA00023006"/>
    </source>
</evidence>
<feature type="domain" description="Protein kinase" evidence="11">
    <location>
        <begin position="296"/>
        <end position="581"/>
    </location>
</feature>
<dbReference type="SMART" id="SM00240">
    <property type="entry name" value="FHA"/>
    <property type="match status" value="1"/>
</dbReference>
<evidence type="ECO:0000256" key="4">
    <source>
        <dbReference type="ARBA" id="ARBA00022741"/>
    </source>
</evidence>
<evidence type="ECO:0000256" key="2">
    <source>
        <dbReference type="ARBA" id="ARBA00005575"/>
    </source>
</evidence>
<keyword evidence="3" id="KW-0813">Transport</keyword>
<feature type="region of interest" description="Disordered" evidence="9">
    <location>
        <begin position="914"/>
        <end position="960"/>
    </location>
</feature>
<dbReference type="PROSITE" id="PS50011">
    <property type="entry name" value="PROTEIN_KINASE_DOM"/>
    <property type="match status" value="1"/>
</dbReference>
<organism evidence="12 13">
    <name type="scientific">Gnomoniopsis smithogilvyi</name>
    <dbReference type="NCBI Taxonomy" id="1191159"/>
    <lineage>
        <taxon>Eukaryota</taxon>
        <taxon>Fungi</taxon>
        <taxon>Dikarya</taxon>
        <taxon>Ascomycota</taxon>
        <taxon>Pezizomycotina</taxon>
        <taxon>Sordariomycetes</taxon>
        <taxon>Sordariomycetidae</taxon>
        <taxon>Diaporthales</taxon>
        <taxon>Gnomoniaceae</taxon>
        <taxon>Gnomoniopsis</taxon>
    </lineage>
</organism>
<keyword evidence="4 8" id="KW-0547">Nucleotide-binding</keyword>
<feature type="compositionally biased region" description="Low complexity" evidence="9">
    <location>
        <begin position="726"/>
        <end position="742"/>
    </location>
</feature>
<evidence type="ECO:0000256" key="1">
    <source>
        <dbReference type="ARBA" id="ARBA00004623"/>
    </source>
</evidence>
<dbReference type="GO" id="GO:0034045">
    <property type="term" value="C:phagophore assembly site membrane"/>
    <property type="evidence" value="ECO:0007669"/>
    <property type="project" value="UniProtKB-SubCell"/>
</dbReference>
<comment type="similarity">
    <text evidence="2">Belongs to the protein kinase superfamily. CAMK Ser/Thr protein kinase family. CHEK2 subfamily.</text>
</comment>
<keyword evidence="12" id="KW-0418">Kinase</keyword>
<dbReference type="Proteomes" id="UP001140453">
    <property type="component" value="Unassembled WGS sequence"/>
</dbReference>
<dbReference type="GO" id="GO:0004674">
    <property type="term" value="F:protein serine/threonine kinase activity"/>
    <property type="evidence" value="ECO:0007669"/>
    <property type="project" value="InterPro"/>
</dbReference>
<evidence type="ECO:0000259" key="11">
    <source>
        <dbReference type="PROSITE" id="PS50011"/>
    </source>
</evidence>
<comment type="caution">
    <text evidence="12">The sequence shown here is derived from an EMBL/GenBank/DDBJ whole genome shotgun (WGS) entry which is preliminary data.</text>
</comment>
<dbReference type="InterPro" id="IPR045269">
    <property type="entry name" value="Atg1-like"/>
</dbReference>
<dbReference type="Pfam" id="PF00069">
    <property type="entry name" value="Pkinase"/>
    <property type="match status" value="1"/>
</dbReference>
<evidence type="ECO:0000313" key="13">
    <source>
        <dbReference type="Proteomes" id="UP001140453"/>
    </source>
</evidence>
<feature type="binding site" evidence="8">
    <location>
        <position position="325"/>
    </location>
    <ligand>
        <name>ATP</name>
        <dbReference type="ChEBI" id="CHEBI:30616"/>
    </ligand>
</feature>
<keyword evidence="12" id="KW-0808">Transferase</keyword>
<evidence type="ECO:0000313" key="12">
    <source>
        <dbReference type="EMBL" id="KAJ4397143.1"/>
    </source>
</evidence>
<dbReference type="EMBL" id="JAPEVB010000001">
    <property type="protein sequence ID" value="KAJ4397143.1"/>
    <property type="molecule type" value="Genomic_DNA"/>
</dbReference>